<dbReference type="GO" id="GO:0016491">
    <property type="term" value="F:oxidoreductase activity"/>
    <property type="evidence" value="ECO:0007669"/>
    <property type="project" value="UniProtKB-KW"/>
</dbReference>
<keyword evidence="1" id="KW-0560">Oxidoreductase</keyword>
<evidence type="ECO:0000259" key="3">
    <source>
        <dbReference type="Pfam" id="PF10728"/>
    </source>
</evidence>
<evidence type="ECO:0000313" key="5">
    <source>
        <dbReference type="Proteomes" id="UP000054869"/>
    </source>
</evidence>
<accession>A0A0W0VKG2</accession>
<dbReference type="Proteomes" id="UP000054869">
    <property type="component" value="Unassembled WGS sequence"/>
</dbReference>
<reference evidence="4 5" key="1">
    <citation type="submission" date="2015-11" db="EMBL/GenBank/DDBJ databases">
        <title>Genomic analysis of 38 Legionella species identifies large and diverse effector repertoires.</title>
        <authorList>
            <person name="Burstein D."/>
            <person name="Amaro F."/>
            <person name="Zusman T."/>
            <person name="Lifshitz Z."/>
            <person name="Cohen O."/>
            <person name="Gilbert J.A."/>
            <person name="Pupko T."/>
            <person name="Shuman H.A."/>
            <person name="Segal G."/>
        </authorList>
    </citation>
    <scope>NUCLEOTIDE SEQUENCE [LARGE SCALE GENOMIC DNA]</scope>
    <source>
        <strain evidence="4 5">ATCC 49751</strain>
    </source>
</reference>
<protein>
    <submittedName>
        <fullName evidence="4">Pyrroline-5-carboxylate reductase</fullName>
    </submittedName>
</protein>
<dbReference type="InterPro" id="IPR037108">
    <property type="entry name" value="TM1727-like_C_sf"/>
</dbReference>
<dbReference type="AlphaFoldDB" id="A0A0W0VKG2"/>
<organism evidence="4 5">
    <name type="scientific">Legionella lansingensis</name>
    <dbReference type="NCBI Taxonomy" id="45067"/>
    <lineage>
        <taxon>Bacteria</taxon>
        <taxon>Pseudomonadati</taxon>
        <taxon>Pseudomonadota</taxon>
        <taxon>Gammaproteobacteria</taxon>
        <taxon>Legionellales</taxon>
        <taxon>Legionellaceae</taxon>
        <taxon>Legionella</taxon>
    </lineage>
</organism>
<dbReference type="Gene3D" id="3.40.50.720">
    <property type="entry name" value="NAD(P)-binding Rossmann-like Domain"/>
    <property type="match status" value="1"/>
</dbReference>
<dbReference type="InterPro" id="IPR036291">
    <property type="entry name" value="NAD(P)-bd_dom_sf"/>
</dbReference>
<dbReference type="Gene3D" id="1.10.1040.20">
    <property type="entry name" value="ProC-like, C-terminal domain"/>
    <property type="match status" value="1"/>
</dbReference>
<dbReference type="eggNOG" id="COG5495">
    <property type="taxonomic scope" value="Bacteria"/>
</dbReference>
<gene>
    <name evidence="4" type="ORF">Llan_1781</name>
</gene>
<dbReference type="Pfam" id="PF10727">
    <property type="entry name" value="Rossmann-like"/>
    <property type="match status" value="1"/>
</dbReference>
<dbReference type="RefSeq" id="WP_035916243.1">
    <property type="nucleotide sequence ID" value="NZ_CAAAJD010000001.1"/>
</dbReference>
<evidence type="ECO:0000259" key="2">
    <source>
        <dbReference type="Pfam" id="PF10727"/>
    </source>
</evidence>
<dbReference type="SUPFAM" id="SSF51735">
    <property type="entry name" value="NAD(P)-binding Rossmann-fold domains"/>
    <property type="match status" value="1"/>
</dbReference>
<dbReference type="PATRIC" id="fig|45067.4.peg.1870"/>
<dbReference type="PANTHER" id="PTHR40459:SF1">
    <property type="entry name" value="CONSERVED HYPOTHETICAL ALANINE AND LEUCINE RICH PROTEIN"/>
    <property type="match status" value="1"/>
</dbReference>
<dbReference type="InterPro" id="IPR008927">
    <property type="entry name" value="6-PGluconate_DH-like_C_sf"/>
</dbReference>
<evidence type="ECO:0000313" key="4">
    <source>
        <dbReference type="EMBL" id="KTD20596.1"/>
    </source>
</evidence>
<name>A0A0W0VKG2_9GAMM</name>
<sequence length="285" mass="30615">MSLLVNIIGAGHLGKTIGYLLAKSRGIKIGAICNQSLESSKAAIQFIGSGNYCTSINKLPPADITLITTPDDMISHVCEELSKNAFIKKNSVVLHCSGSLTSDALSTIKDKGCYVASIHPMKSFANPELCVEQYNGTYCAVEGDKMAISTITPLFNSIGSITYAIDKTKKSLYHAAGVFASNYLVTLAEQALICLKDAGVENELAMHIITNIMRGTISNLEKTLSPAQSLTGPIQRGDISTLKKHMESFSAIEQKKLYSSLGKATLPLTSHGKNKKERIETVLQA</sequence>
<proteinExistence type="predicted"/>
<dbReference type="EMBL" id="LNYI01000037">
    <property type="protein sequence ID" value="KTD20596.1"/>
    <property type="molecule type" value="Genomic_DNA"/>
</dbReference>
<feature type="domain" description="DUF2520" evidence="3">
    <location>
        <begin position="137"/>
        <end position="265"/>
    </location>
</feature>
<dbReference type="Pfam" id="PF10728">
    <property type="entry name" value="DUF2520"/>
    <property type="match status" value="1"/>
</dbReference>
<keyword evidence="5" id="KW-1185">Reference proteome</keyword>
<dbReference type="InterPro" id="IPR019665">
    <property type="entry name" value="OxRdtase/DH_put_Rossmann_dom"/>
</dbReference>
<feature type="domain" description="Putative oxidoreductase/dehydrogenase Rossmann-like" evidence="2">
    <location>
        <begin position="3"/>
        <end position="120"/>
    </location>
</feature>
<evidence type="ECO:0000256" key="1">
    <source>
        <dbReference type="ARBA" id="ARBA00023002"/>
    </source>
</evidence>
<comment type="caution">
    <text evidence="4">The sequence shown here is derived from an EMBL/GenBank/DDBJ whole genome shotgun (WGS) entry which is preliminary data.</text>
</comment>
<dbReference type="PANTHER" id="PTHR40459">
    <property type="entry name" value="CONSERVED HYPOTHETICAL ALANINE AND LEUCINE RICH PROTEIN"/>
    <property type="match status" value="1"/>
</dbReference>
<dbReference type="SUPFAM" id="SSF48179">
    <property type="entry name" value="6-phosphogluconate dehydrogenase C-terminal domain-like"/>
    <property type="match status" value="1"/>
</dbReference>
<dbReference type="STRING" id="45067.Llan_1781"/>
<dbReference type="InterPro" id="IPR018931">
    <property type="entry name" value="DUF2520"/>
</dbReference>